<accession>A0A6J7KR65</accession>
<sequence length="182" mass="19649">MNRISFNKSKALAISSALGLLVVVVIQVVASIAGASAGISAAKRDVEREMIAAHAPTGQFGAKWLMSASEVRDLFPDATAVSSENLKCVSTAFGRRAFIDFMFHDDALVMIFVSFIGEKSDATYAATHVLLTNQFGAFSEPHPSNDYLLISSRKDGRVRTDHLMFSTGGMKVEQVLFVLGEN</sequence>
<dbReference type="AlphaFoldDB" id="A0A6J7KR65"/>
<proteinExistence type="predicted"/>
<protein>
    <submittedName>
        <fullName evidence="1">Unannotated protein</fullName>
    </submittedName>
</protein>
<reference evidence="1" key="1">
    <citation type="submission" date="2020-05" db="EMBL/GenBank/DDBJ databases">
        <authorList>
            <person name="Chiriac C."/>
            <person name="Salcher M."/>
            <person name="Ghai R."/>
            <person name="Kavagutti S V."/>
        </authorList>
    </citation>
    <scope>NUCLEOTIDE SEQUENCE</scope>
</reference>
<name>A0A6J7KR65_9ZZZZ</name>
<evidence type="ECO:0000313" key="1">
    <source>
        <dbReference type="EMBL" id="CAB4956949.1"/>
    </source>
</evidence>
<organism evidence="1">
    <name type="scientific">freshwater metagenome</name>
    <dbReference type="NCBI Taxonomy" id="449393"/>
    <lineage>
        <taxon>unclassified sequences</taxon>
        <taxon>metagenomes</taxon>
        <taxon>ecological metagenomes</taxon>
    </lineage>
</organism>
<gene>
    <name evidence="1" type="ORF">UFOPK3789_01047</name>
</gene>
<dbReference type="EMBL" id="CAFBNL010000062">
    <property type="protein sequence ID" value="CAB4956949.1"/>
    <property type="molecule type" value="Genomic_DNA"/>
</dbReference>